<evidence type="ECO:0000313" key="2">
    <source>
        <dbReference type="EMBL" id="KAH0816667.1"/>
    </source>
</evidence>
<reference evidence="2" key="1">
    <citation type="journal article" date="2020" name="J Insects Food Feed">
        <title>The yellow mealworm (Tenebrio molitor) genome: a resource for the emerging insects as food and feed industry.</title>
        <authorList>
            <person name="Eriksson T."/>
            <person name="Andere A."/>
            <person name="Kelstrup H."/>
            <person name="Emery V."/>
            <person name="Picard C."/>
        </authorList>
    </citation>
    <scope>NUCLEOTIDE SEQUENCE</scope>
    <source>
        <strain evidence="2">Stoneville</strain>
        <tissue evidence="2">Whole head</tissue>
    </source>
</reference>
<protein>
    <submittedName>
        <fullName evidence="2">Uncharacterized protein</fullName>
    </submittedName>
</protein>
<dbReference type="EMBL" id="JABDTM020021142">
    <property type="protein sequence ID" value="KAH0816667.1"/>
    <property type="molecule type" value="Genomic_DNA"/>
</dbReference>
<name>A0A8J6LEB9_TENMO</name>
<keyword evidence="3" id="KW-1185">Reference proteome</keyword>
<evidence type="ECO:0000256" key="1">
    <source>
        <dbReference type="SAM" id="MobiDB-lite"/>
    </source>
</evidence>
<accession>A0A8J6LEB9</accession>
<dbReference type="Proteomes" id="UP000719412">
    <property type="component" value="Unassembled WGS sequence"/>
</dbReference>
<reference evidence="2" key="2">
    <citation type="submission" date="2021-08" db="EMBL/GenBank/DDBJ databases">
        <authorList>
            <person name="Eriksson T."/>
        </authorList>
    </citation>
    <scope>NUCLEOTIDE SEQUENCE</scope>
    <source>
        <strain evidence="2">Stoneville</strain>
        <tissue evidence="2">Whole head</tissue>
    </source>
</reference>
<comment type="caution">
    <text evidence="2">The sequence shown here is derived from an EMBL/GenBank/DDBJ whole genome shotgun (WGS) entry which is preliminary data.</text>
</comment>
<organism evidence="2 3">
    <name type="scientific">Tenebrio molitor</name>
    <name type="common">Yellow mealworm beetle</name>
    <dbReference type="NCBI Taxonomy" id="7067"/>
    <lineage>
        <taxon>Eukaryota</taxon>
        <taxon>Metazoa</taxon>
        <taxon>Ecdysozoa</taxon>
        <taxon>Arthropoda</taxon>
        <taxon>Hexapoda</taxon>
        <taxon>Insecta</taxon>
        <taxon>Pterygota</taxon>
        <taxon>Neoptera</taxon>
        <taxon>Endopterygota</taxon>
        <taxon>Coleoptera</taxon>
        <taxon>Polyphaga</taxon>
        <taxon>Cucujiformia</taxon>
        <taxon>Tenebrionidae</taxon>
        <taxon>Tenebrio</taxon>
    </lineage>
</organism>
<dbReference type="AlphaFoldDB" id="A0A8J6LEB9"/>
<gene>
    <name evidence="2" type="ORF">GEV33_006124</name>
</gene>
<sequence>MNSGDEIRGQTATTGSHTRGHESIRLSIFNPEEENARDWITDNERAKKMYGWDEYETIHRVSPYFVGEALEWFKRRAASRVQRWSMYLVRGTLEDPACLKHDDAEIQGVCTTAAVVWSKTFQQLSVEWFGSKRNTTQQEDHARRNLVALKRVVNRRHKLALRCKGPYEVVRSKVAWEVPFEPDLTLVEVYLSRDGAP</sequence>
<feature type="region of interest" description="Disordered" evidence="1">
    <location>
        <begin position="1"/>
        <end position="24"/>
    </location>
</feature>
<evidence type="ECO:0000313" key="3">
    <source>
        <dbReference type="Proteomes" id="UP000719412"/>
    </source>
</evidence>
<proteinExistence type="predicted"/>